<dbReference type="InterPro" id="IPR006015">
    <property type="entry name" value="Universal_stress_UspA"/>
</dbReference>
<sequence>MSDNLVKTTMYNKILVAVDGSSISDAAVEHTLDLAELTGAEVHALYVVETKASYIITVDLTDEELDEYNQYGEELVTEVVKKATERGISKAKGAVKRGKAGPEIVEYADEKGIDAIVIGKQGHGAINKLVGSTADKVLQLSDIPVTIVR</sequence>
<evidence type="ECO:0000313" key="3">
    <source>
        <dbReference type="EMBL" id="SNR52143.1"/>
    </source>
</evidence>
<dbReference type="PANTHER" id="PTHR46268:SF6">
    <property type="entry name" value="UNIVERSAL STRESS PROTEIN UP12"/>
    <property type="match status" value="1"/>
</dbReference>
<dbReference type="Pfam" id="PF00582">
    <property type="entry name" value="Usp"/>
    <property type="match status" value="1"/>
</dbReference>
<protein>
    <submittedName>
        <fullName evidence="3">Nucleotide-binding universal stress protein, UspA family</fullName>
    </submittedName>
</protein>
<name>A0A238X0H8_HALVU</name>
<proteinExistence type="inferred from homology"/>
<gene>
    <name evidence="3" type="ORF">SAMN06264855_1123</name>
</gene>
<accession>A0A238X0H8</accession>
<dbReference type="PIRSF" id="PIRSF006276">
    <property type="entry name" value="UspA"/>
    <property type="match status" value="1"/>
</dbReference>
<dbReference type="CDD" id="cd00293">
    <property type="entry name" value="USP-like"/>
    <property type="match status" value="1"/>
</dbReference>
<keyword evidence="4" id="KW-1185">Reference proteome</keyword>
<dbReference type="PANTHER" id="PTHR46268">
    <property type="entry name" value="STRESS RESPONSE PROTEIN NHAX"/>
    <property type="match status" value="1"/>
</dbReference>
<dbReference type="PRINTS" id="PR01438">
    <property type="entry name" value="UNVRSLSTRESS"/>
</dbReference>
<dbReference type="AlphaFoldDB" id="A0A238X0H8"/>
<feature type="domain" description="UspA" evidence="2">
    <location>
        <begin position="10"/>
        <end position="149"/>
    </location>
</feature>
<dbReference type="Proteomes" id="UP000198397">
    <property type="component" value="Unassembled WGS sequence"/>
</dbReference>
<reference evidence="3 4" key="1">
    <citation type="submission" date="2017-06" db="EMBL/GenBank/DDBJ databases">
        <authorList>
            <person name="Kim H.J."/>
            <person name="Triplett B.A."/>
        </authorList>
    </citation>
    <scope>NUCLEOTIDE SEQUENCE [LARGE SCALE GENOMIC DNA]</scope>
    <source>
        <strain evidence="3 4">DSM 8800</strain>
    </source>
</reference>
<evidence type="ECO:0000313" key="4">
    <source>
        <dbReference type="Proteomes" id="UP000198397"/>
    </source>
</evidence>
<dbReference type="InterPro" id="IPR014729">
    <property type="entry name" value="Rossmann-like_a/b/a_fold"/>
</dbReference>
<comment type="similarity">
    <text evidence="1">Belongs to the universal stress protein A family.</text>
</comment>
<organism evidence="3 4">
    <name type="scientific">Halorubrum vacuolatum</name>
    <name type="common">Natronobacterium vacuolatum</name>
    <dbReference type="NCBI Taxonomy" id="63740"/>
    <lineage>
        <taxon>Archaea</taxon>
        <taxon>Methanobacteriati</taxon>
        <taxon>Methanobacteriota</taxon>
        <taxon>Stenosarchaea group</taxon>
        <taxon>Halobacteria</taxon>
        <taxon>Halobacteriales</taxon>
        <taxon>Haloferacaceae</taxon>
        <taxon>Halorubrum</taxon>
    </lineage>
</organism>
<evidence type="ECO:0000256" key="1">
    <source>
        <dbReference type="ARBA" id="ARBA00008791"/>
    </source>
</evidence>
<dbReference type="SUPFAM" id="SSF52402">
    <property type="entry name" value="Adenine nucleotide alpha hydrolases-like"/>
    <property type="match status" value="1"/>
</dbReference>
<evidence type="ECO:0000259" key="2">
    <source>
        <dbReference type="Pfam" id="PF00582"/>
    </source>
</evidence>
<dbReference type="EMBL" id="FZNQ01000012">
    <property type="protein sequence ID" value="SNR52143.1"/>
    <property type="molecule type" value="Genomic_DNA"/>
</dbReference>
<dbReference type="InterPro" id="IPR006016">
    <property type="entry name" value="UspA"/>
</dbReference>
<dbReference type="Gene3D" id="3.40.50.620">
    <property type="entry name" value="HUPs"/>
    <property type="match status" value="1"/>
</dbReference>